<feature type="domain" description="PAS" evidence="17">
    <location>
        <begin position="229"/>
        <end position="285"/>
    </location>
</feature>
<evidence type="ECO:0000259" key="16">
    <source>
        <dbReference type="PROSITE" id="PS50110"/>
    </source>
</evidence>
<dbReference type="GO" id="GO:0045121">
    <property type="term" value="C:membrane raft"/>
    <property type="evidence" value="ECO:0007669"/>
    <property type="project" value="UniProtKB-SubCell"/>
</dbReference>
<dbReference type="EC" id="2.7.13.3" evidence="4"/>
<dbReference type="PRINTS" id="PR00344">
    <property type="entry name" value="BCTRLSENSOR"/>
</dbReference>
<evidence type="ECO:0000256" key="6">
    <source>
        <dbReference type="ARBA" id="ARBA00022553"/>
    </source>
</evidence>
<dbReference type="SUPFAM" id="SSF55874">
    <property type="entry name" value="ATPase domain of HSP90 chaperone/DNA topoisomerase II/histidine kinase"/>
    <property type="match status" value="1"/>
</dbReference>
<dbReference type="InterPro" id="IPR003661">
    <property type="entry name" value="HisK_dim/P_dom"/>
</dbReference>
<dbReference type="Proteomes" id="UP000594873">
    <property type="component" value="Chromosome"/>
</dbReference>
<dbReference type="SMART" id="SM00448">
    <property type="entry name" value="REC"/>
    <property type="match status" value="2"/>
</dbReference>
<dbReference type="CDD" id="cd00156">
    <property type="entry name" value="REC"/>
    <property type="match status" value="1"/>
</dbReference>
<dbReference type="CDD" id="cd00130">
    <property type="entry name" value="PAS"/>
    <property type="match status" value="1"/>
</dbReference>
<feature type="modified residue" description="4-aspartylphosphate" evidence="13">
    <location>
        <position position="763"/>
    </location>
</feature>
<dbReference type="InterPro" id="IPR011006">
    <property type="entry name" value="CheY-like_superfamily"/>
</dbReference>
<proteinExistence type="predicted"/>
<reference evidence="19 20" key="1">
    <citation type="submission" date="2020-11" db="EMBL/GenBank/DDBJ databases">
        <title>Genome seq and assembly of Sphingosinicella sp.</title>
        <authorList>
            <person name="Chhetri G."/>
        </authorList>
    </citation>
    <scope>NUCLEOTIDE SEQUENCE [LARGE SCALE GENOMIC DNA]</scope>
    <source>
        <strain evidence="19 20">UDD2</strain>
    </source>
</reference>
<dbReference type="Pfam" id="PF13426">
    <property type="entry name" value="PAS_9"/>
    <property type="match status" value="1"/>
</dbReference>
<evidence type="ECO:0000313" key="20">
    <source>
        <dbReference type="Proteomes" id="UP000594873"/>
    </source>
</evidence>
<dbReference type="PANTHER" id="PTHR43047">
    <property type="entry name" value="TWO-COMPONENT HISTIDINE PROTEIN KINASE"/>
    <property type="match status" value="1"/>
</dbReference>
<evidence type="ECO:0000256" key="10">
    <source>
        <dbReference type="ARBA" id="ARBA00022840"/>
    </source>
</evidence>
<dbReference type="Gene3D" id="3.30.565.10">
    <property type="entry name" value="Histidine kinase-like ATPase, C-terminal domain"/>
    <property type="match status" value="1"/>
</dbReference>
<keyword evidence="20" id="KW-1185">Reference proteome</keyword>
<dbReference type="CDD" id="cd00082">
    <property type="entry name" value="HisKA"/>
    <property type="match status" value="1"/>
</dbReference>
<dbReference type="Gene3D" id="1.10.287.130">
    <property type="match status" value="1"/>
</dbReference>
<dbReference type="GO" id="GO:0005886">
    <property type="term" value="C:plasma membrane"/>
    <property type="evidence" value="ECO:0007669"/>
    <property type="project" value="UniProtKB-SubCell"/>
</dbReference>
<keyword evidence="9" id="KW-0418">Kinase</keyword>
<gene>
    <name evidence="19" type="ORF">IC614_06210</name>
</gene>
<dbReference type="InterPro" id="IPR005467">
    <property type="entry name" value="His_kinase_dom"/>
</dbReference>
<dbReference type="InterPro" id="IPR004358">
    <property type="entry name" value="Sig_transdc_His_kin-like_C"/>
</dbReference>
<dbReference type="SMART" id="SM00388">
    <property type="entry name" value="HisKA"/>
    <property type="match status" value="1"/>
</dbReference>
<dbReference type="KEGG" id="sflv:IC614_06210"/>
<evidence type="ECO:0000256" key="9">
    <source>
        <dbReference type="ARBA" id="ARBA00022777"/>
    </source>
</evidence>
<evidence type="ECO:0000256" key="11">
    <source>
        <dbReference type="ARBA" id="ARBA00023012"/>
    </source>
</evidence>
<evidence type="ECO:0000256" key="2">
    <source>
        <dbReference type="ARBA" id="ARBA00004236"/>
    </source>
</evidence>
<dbReference type="GO" id="GO:0009927">
    <property type="term" value="F:histidine phosphotransfer kinase activity"/>
    <property type="evidence" value="ECO:0007669"/>
    <property type="project" value="TreeGrafter"/>
</dbReference>
<dbReference type="SMART" id="SM00091">
    <property type="entry name" value="PAS"/>
    <property type="match status" value="1"/>
</dbReference>
<comment type="catalytic activity">
    <reaction evidence="1">
        <text>ATP + protein L-histidine = ADP + protein N-phospho-L-histidine.</text>
        <dbReference type="EC" id="2.7.13.3"/>
    </reaction>
</comment>
<dbReference type="SUPFAM" id="SSF52172">
    <property type="entry name" value="CheY-like"/>
    <property type="match status" value="2"/>
</dbReference>
<evidence type="ECO:0000256" key="1">
    <source>
        <dbReference type="ARBA" id="ARBA00000085"/>
    </source>
</evidence>
<dbReference type="Pfam" id="PF02518">
    <property type="entry name" value="HATPase_c"/>
    <property type="match status" value="1"/>
</dbReference>
<dbReference type="EMBL" id="CP065592">
    <property type="protein sequence ID" value="QPQ56151.1"/>
    <property type="molecule type" value="Genomic_DNA"/>
</dbReference>
<dbReference type="PROSITE" id="PS50113">
    <property type="entry name" value="PAC"/>
    <property type="match status" value="1"/>
</dbReference>
<dbReference type="SUPFAM" id="SSF55785">
    <property type="entry name" value="PYP-like sensor domain (PAS domain)"/>
    <property type="match status" value="1"/>
</dbReference>
<feature type="domain" description="Response regulatory" evidence="16">
    <location>
        <begin position="590"/>
        <end position="706"/>
    </location>
</feature>
<dbReference type="PROSITE" id="PS50110">
    <property type="entry name" value="RESPONSE_REGULATORY"/>
    <property type="match status" value="2"/>
</dbReference>
<dbReference type="InterPro" id="IPR036890">
    <property type="entry name" value="HATPase_C_sf"/>
</dbReference>
<dbReference type="AlphaFoldDB" id="A0A7T2GLT7"/>
<dbReference type="Gene3D" id="3.30.450.20">
    <property type="entry name" value="PAS domain"/>
    <property type="match status" value="1"/>
</dbReference>
<dbReference type="InterPro" id="IPR000700">
    <property type="entry name" value="PAS-assoc_C"/>
</dbReference>
<dbReference type="RefSeq" id="WP_200973011.1">
    <property type="nucleotide sequence ID" value="NZ_CP065592.1"/>
</dbReference>
<dbReference type="CDD" id="cd19410">
    <property type="entry name" value="HK9-like_sensor"/>
    <property type="match status" value="1"/>
</dbReference>
<feature type="domain" description="Histidine kinase" evidence="15">
    <location>
        <begin position="360"/>
        <end position="579"/>
    </location>
</feature>
<dbReference type="Pfam" id="PF00072">
    <property type="entry name" value="Response_reg"/>
    <property type="match status" value="2"/>
</dbReference>
<dbReference type="Gene3D" id="3.40.50.2300">
    <property type="match status" value="2"/>
</dbReference>
<dbReference type="InterPro" id="IPR000014">
    <property type="entry name" value="PAS"/>
</dbReference>
<dbReference type="NCBIfam" id="TIGR00229">
    <property type="entry name" value="sensory_box"/>
    <property type="match status" value="1"/>
</dbReference>
<evidence type="ECO:0000256" key="12">
    <source>
        <dbReference type="ARBA" id="ARBA00023136"/>
    </source>
</evidence>
<keyword evidence="7" id="KW-0808">Transferase</keyword>
<evidence type="ECO:0000256" key="13">
    <source>
        <dbReference type="PROSITE-ProRule" id="PRU00169"/>
    </source>
</evidence>
<feature type="modified residue" description="4-aspartylphosphate" evidence="13">
    <location>
        <position position="639"/>
    </location>
</feature>
<dbReference type="InterPro" id="IPR001789">
    <property type="entry name" value="Sig_transdc_resp-reg_receiver"/>
</dbReference>
<dbReference type="PANTHER" id="PTHR43047:SF72">
    <property type="entry name" value="OSMOSENSING HISTIDINE PROTEIN KINASE SLN1"/>
    <property type="match status" value="1"/>
</dbReference>
<evidence type="ECO:0000259" key="15">
    <source>
        <dbReference type="PROSITE" id="PS50109"/>
    </source>
</evidence>
<evidence type="ECO:0000256" key="7">
    <source>
        <dbReference type="ARBA" id="ARBA00022679"/>
    </source>
</evidence>
<dbReference type="Pfam" id="PF05227">
    <property type="entry name" value="CHASE3"/>
    <property type="match status" value="1"/>
</dbReference>
<dbReference type="Pfam" id="PF00512">
    <property type="entry name" value="HisKA"/>
    <property type="match status" value="1"/>
</dbReference>
<evidence type="ECO:0000313" key="19">
    <source>
        <dbReference type="EMBL" id="QPQ56151.1"/>
    </source>
</evidence>
<keyword evidence="14" id="KW-1133">Transmembrane helix</keyword>
<comment type="subcellular location">
    <subcellularLocation>
        <location evidence="2">Cell membrane</location>
    </subcellularLocation>
    <subcellularLocation>
        <location evidence="3">Membrane raft</location>
        <topology evidence="3">Multi-pass membrane protein</topology>
    </subcellularLocation>
</comment>
<keyword evidence="6 13" id="KW-0597">Phosphoprotein</keyword>
<feature type="domain" description="PAC" evidence="18">
    <location>
        <begin position="306"/>
        <end position="356"/>
    </location>
</feature>
<dbReference type="PROSITE" id="PS50112">
    <property type="entry name" value="PAS"/>
    <property type="match status" value="1"/>
</dbReference>
<evidence type="ECO:0000259" key="17">
    <source>
        <dbReference type="PROSITE" id="PS50112"/>
    </source>
</evidence>
<feature type="transmembrane region" description="Helical" evidence="14">
    <location>
        <begin position="190"/>
        <end position="211"/>
    </location>
</feature>
<evidence type="ECO:0000256" key="14">
    <source>
        <dbReference type="SAM" id="Phobius"/>
    </source>
</evidence>
<keyword evidence="5" id="KW-1003">Cell membrane</keyword>
<dbReference type="SMART" id="SM00387">
    <property type="entry name" value="HATPase_c"/>
    <property type="match status" value="1"/>
</dbReference>
<keyword evidence="8" id="KW-0547">Nucleotide-binding</keyword>
<dbReference type="GO" id="GO:0005524">
    <property type="term" value="F:ATP binding"/>
    <property type="evidence" value="ECO:0007669"/>
    <property type="project" value="UniProtKB-KW"/>
</dbReference>
<evidence type="ECO:0000256" key="8">
    <source>
        <dbReference type="ARBA" id="ARBA00022741"/>
    </source>
</evidence>
<dbReference type="FunFam" id="3.30.565.10:FF:000023">
    <property type="entry name" value="PAS domain-containing sensor histidine kinase"/>
    <property type="match status" value="1"/>
</dbReference>
<evidence type="ECO:0000259" key="18">
    <source>
        <dbReference type="PROSITE" id="PS50113"/>
    </source>
</evidence>
<dbReference type="InterPro" id="IPR003594">
    <property type="entry name" value="HATPase_dom"/>
</dbReference>
<sequence length="837" mass="90738">MAETTAAAGKHEHKWLLNVGIAAIPLVLLLLVLLLAQEFRTSIALRDQIDRSVEQRDRFQSLLSLFQDVETGQRGYLLTGDQQFLAPYLVARSQLKRDLGSLTSQADLRPELQPEMTRLAEIAEAKLAFADLTVRLNDEGRRAEMIATVRSGEGKRLMDAIRARISRLDGAQRIWMSDAQEQARALRKRILLWTFGLLVGLAVFLTFAAILNARSLSARRRALDLLEDTTARQLAILDSASDGIITLNPSGSLETANRAAEKMFGYDGGALLRRDVGVLFEIAPDGGDAGSFIERLRRRSNGKIASSEQIWARRSDGTAFPVEVSLSPMDLADGTHFVAVVRDITERREIEQMKSEFVSTVSHELRTPLTSIAGSLGLLLGGAAGVLPERAARLIQIAHSNSERLVRLINDILDIEKIESGRIEFDIRPVLIQPLLRQAVQANQGFADSYDVHLALEPGDENMHVLADHDRLIQVVTNLISNAVKFSPAGGTVRIGTSALDRRCRITVTDHGGGIPAAFQSRIFSKFAQADSSDARQKGGTGLGLSIVKEIVARLGGSVSFETVEGEGTVFNVDLPAVPGDAARAGSEQRILICDSDAASAEEIERALTDADFVCDVVGSADQLHGRLEETRYAAIILDLLLPDEDGIGLIRSLRADQRHASTPIIVVSGQASAADGEISHALPIVDWLQKPLPLDRLTARVREMLETHRNGQPRILHVDDDPDVLNIVATAFDRKAAVCSVPGLETARAALAGQTFDLVILDLGLADGSGLELLPDLRRADGEPIPVVIFSAQDADPRLARAVDAVLTKSRASLGRLVDTVESLVGAPRDQERMAG</sequence>
<dbReference type="PROSITE" id="PS50109">
    <property type="entry name" value="HIS_KIN"/>
    <property type="match status" value="1"/>
</dbReference>
<dbReference type="GO" id="GO:0000155">
    <property type="term" value="F:phosphorelay sensor kinase activity"/>
    <property type="evidence" value="ECO:0007669"/>
    <property type="project" value="InterPro"/>
</dbReference>
<dbReference type="InterPro" id="IPR007891">
    <property type="entry name" value="CHASE3"/>
</dbReference>
<keyword evidence="12 14" id="KW-0472">Membrane</keyword>
<protein>
    <recommendedName>
        <fullName evidence="4">histidine kinase</fullName>
        <ecNumber evidence="4">2.7.13.3</ecNumber>
    </recommendedName>
</protein>
<dbReference type="FunFam" id="1.10.287.130:FF:000001">
    <property type="entry name" value="Two-component sensor histidine kinase"/>
    <property type="match status" value="1"/>
</dbReference>
<evidence type="ECO:0000256" key="4">
    <source>
        <dbReference type="ARBA" id="ARBA00012438"/>
    </source>
</evidence>
<evidence type="ECO:0000256" key="5">
    <source>
        <dbReference type="ARBA" id="ARBA00022475"/>
    </source>
</evidence>
<keyword evidence="10" id="KW-0067">ATP-binding</keyword>
<accession>A0A7T2GLT7</accession>
<feature type="transmembrane region" description="Helical" evidence="14">
    <location>
        <begin position="15"/>
        <end position="36"/>
    </location>
</feature>
<evidence type="ECO:0000256" key="3">
    <source>
        <dbReference type="ARBA" id="ARBA00004314"/>
    </source>
</evidence>
<dbReference type="InterPro" id="IPR036097">
    <property type="entry name" value="HisK_dim/P_sf"/>
</dbReference>
<keyword evidence="14" id="KW-0812">Transmembrane</keyword>
<dbReference type="InterPro" id="IPR035965">
    <property type="entry name" value="PAS-like_dom_sf"/>
</dbReference>
<organism evidence="19 20">
    <name type="scientific">Allosphingosinicella flava</name>
    <dbReference type="NCBI Taxonomy" id="2771430"/>
    <lineage>
        <taxon>Bacteria</taxon>
        <taxon>Pseudomonadati</taxon>
        <taxon>Pseudomonadota</taxon>
        <taxon>Alphaproteobacteria</taxon>
        <taxon>Sphingomonadales</taxon>
        <taxon>Sphingomonadaceae</taxon>
        <taxon>Allosphingosinicella</taxon>
    </lineage>
</organism>
<keyword evidence="11" id="KW-0902">Two-component regulatory system</keyword>
<feature type="domain" description="Response regulatory" evidence="16">
    <location>
        <begin position="715"/>
        <end position="825"/>
    </location>
</feature>
<name>A0A7T2GLT7_9SPHN</name>
<dbReference type="SUPFAM" id="SSF47384">
    <property type="entry name" value="Homodimeric domain of signal transducing histidine kinase"/>
    <property type="match status" value="1"/>
</dbReference>